<feature type="compositionally biased region" description="Polar residues" evidence="1">
    <location>
        <begin position="258"/>
        <end position="269"/>
    </location>
</feature>
<feature type="compositionally biased region" description="Polar residues" evidence="1">
    <location>
        <begin position="497"/>
        <end position="509"/>
    </location>
</feature>
<feature type="compositionally biased region" description="Basic and acidic residues" evidence="1">
    <location>
        <begin position="389"/>
        <end position="405"/>
    </location>
</feature>
<evidence type="ECO:0000313" key="2">
    <source>
        <dbReference type="EMBL" id="CAR22823.1"/>
    </source>
</evidence>
<feature type="compositionally biased region" description="Acidic residues" evidence="1">
    <location>
        <begin position="333"/>
        <end position="359"/>
    </location>
</feature>
<dbReference type="Proteomes" id="UP000002036">
    <property type="component" value="Chromosome D"/>
</dbReference>
<feature type="region of interest" description="Disordered" evidence="1">
    <location>
        <begin position="1319"/>
        <end position="1402"/>
    </location>
</feature>
<organism evidence="2 3">
    <name type="scientific">Lachancea thermotolerans (strain ATCC 56472 / CBS 6340 / NRRL Y-8284)</name>
    <name type="common">Yeast</name>
    <name type="synonym">Kluyveromyces thermotolerans</name>
    <dbReference type="NCBI Taxonomy" id="559295"/>
    <lineage>
        <taxon>Eukaryota</taxon>
        <taxon>Fungi</taxon>
        <taxon>Dikarya</taxon>
        <taxon>Ascomycota</taxon>
        <taxon>Saccharomycotina</taxon>
        <taxon>Saccharomycetes</taxon>
        <taxon>Saccharomycetales</taxon>
        <taxon>Saccharomycetaceae</taxon>
        <taxon>Lachancea</taxon>
    </lineage>
</organism>
<dbReference type="KEGG" id="lth:KLTH0D12650g"/>
<feature type="compositionally biased region" description="Basic residues" evidence="1">
    <location>
        <begin position="1385"/>
        <end position="1402"/>
    </location>
</feature>
<feature type="region of interest" description="Disordered" evidence="1">
    <location>
        <begin position="955"/>
        <end position="1025"/>
    </location>
</feature>
<feature type="compositionally biased region" description="Acidic residues" evidence="1">
    <location>
        <begin position="376"/>
        <end position="388"/>
    </location>
</feature>
<dbReference type="STRING" id="559295.C5DF68"/>
<dbReference type="OrthoDB" id="4070768at2759"/>
<evidence type="ECO:0000313" key="3">
    <source>
        <dbReference type="Proteomes" id="UP000002036"/>
    </source>
</evidence>
<feature type="compositionally biased region" description="Low complexity" evidence="1">
    <location>
        <begin position="173"/>
        <end position="189"/>
    </location>
</feature>
<dbReference type="OMA" id="EDVIDWI"/>
<evidence type="ECO:0000256" key="1">
    <source>
        <dbReference type="SAM" id="MobiDB-lite"/>
    </source>
</evidence>
<reference evidence="2 3" key="1">
    <citation type="journal article" date="2009" name="Genome Res.">
        <title>Comparative genomics of protoploid Saccharomycetaceae.</title>
        <authorList>
            <consortium name="The Genolevures Consortium"/>
            <person name="Souciet J.-L."/>
            <person name="Dujon B."/>
            <person name="Gaillardin C."/>
            <person name="Johnston M."/>
            <person name="Baret P.V."/>
            <person name="Cliften P."/>
            <person name="Sherman D.J."/>
            <person name="Weissenbach J."/>
            <person name="Westhof E."/>
            <person name="Wincker P."/>
            <person name="Jubin C."/>
            <person name="Poulain J."/>
            <person name="Barbe V."/>
            <person name="Segurens B."/>
            <person name="Artiguenave F."/>
            <person name="Anthouard V."/>
            <person name="Vacherie B."/>
            <person name="Val M.-E."/>
            <person name="Fulton R.S."/>
            <person name="Minx P."/>
            <person name="Wilson R."/>
            <person name="Durrens P."/>
            <person name="Jean G."/>
            <person name="Marck C."/>
            <person name="Martin T."/>
            <person name="Nikolski M."/>
            <person name="Rolland T."/>
            <person name="Seret M.-L."/>
            <person name="Casaregola S."/>
            <person name="Despons L."/>
            <person name="Fairhead C."/>
            <person name="Fischer G."/>
            <person name="Lafontaine I."/>
            <person name="Leh V."/>
            <person name="Lemaire M."/>
            <person name="de Montigny J."/>
            <person name="Neuveglise C."/>
            <person name="Thierry A."/>
            <person name="Blanc-Lenfle I."/>
            <person name="Bleykasten C."/>
            <person name="Diffels J."/>
            <person name="Fritsch E."/>
            <person name="Frangeul L."/>
            <person name="Goeffon A."/>
            <person name="Jauniaux N."/>
            <person name="Kachouri-Lafond R."/>
            <person name="Payen C."/>
            <person name="Potier S."/>
            <person name="Pribylova L."/>
            <person name="Ozanne C."/>
            <person name="Richard G.-F."/>
            <person name="Sacerdot C."/>
            <person name="Straub M.-L."/>
            <person name="Talla E."/>
        </authorList>
    </citation>
    <scope>NUCLEOTIDE SEQUENCE [LARGE SCALE GENOMIC DNA]</scope>
    <source>
        <strain evidence="3">ATCC 56472 / CBS 6340 / NRRL Y-8284</strain>
    </source>
</reference>
<feature type="region of interest" description="Disordered" evidence="1">
    <location>
        <begin position="1"/>
        <end position="22"/>
    </location>
</feature>
<feature type="compositionally biased region" description="Low complexity" evidence="1">
    <location>
        <begin position="1335"/>
        <end position="1361"/>
    </location>
</feature>
<sequence length="1402" mass="155209">MNNHNRSDNNNYSRPHSSRRSLVRYNSALRRREAGKGHQPFKELRRIEKRVCKPLSSSSTHWDSKHNESSSETLSWAQSFINRGRNLLKSMNEEELKFEKSIEEQRKRSQVREKYVNSLLKESDEAKSASLEPSNSRDESERYGTDTSFKNYEDTLNNSLAFTDKANSSAVSSLSSQSRESSGSALSASQPDNGIASERQNDARITEDDNVVIMLSDKESEYSDPSSAGSRQYDGPEDAEDAVQYPKEARDDLEDDNNSFGGTQGSSGVEVTVDLTSEEENLDQDENVSGYEDENEIEDEDENQDQDQDQNEDEDENENEKEEEEKEKKENGGEDDDEEVDEFEIEEVTGNETENENGEFSDPKSTGGFMQAERIETEDADMVQDEYEERNQYRTNDENDLKNTDSDFDTDNDQEGHQSTDFGDQDNHEIPVLSATLPEDDEVNEAYSYEDIACRAINQVGRKQEAEAESSLSIGVSNGLGPHSYHELEDISDPNCAPQNDQVRSSASRENADSKPGAIANEYVLENLDGEKARLHEDQGVDSTVMISDDENISESLHLEQEGKNGTSNVDFVEHPFHLRTTDAGEQSSFINDSAYFSCNTENFDIKATDILKGQNQKPDNYGSESNTPKSGRYALVYLDSYYNSSDENESASKINETAIEKYISPFDTDPFQRDEPEIEIQSLKKVMTALEVAPSSQVIMASNGSPSVAQEMAQEADENSVGPCVVQASTDNKETDVQGFREAEMHLDNINISEISNIRDNDSAKNDNDNENDLNESSKGMPASNEPRNSCIEETLKAPEPVSDLKEADEILSPVGASDKVRAAFEGDAPLQSPSPVFIKSAKVLEERFEAIDSRQFREQGASPGDEKELEEYVTSFLEDPSEQEKSIAEKEKHVVSEFHESFLVEEMDNYREASVCGAIVTEPVVSCPESDEELPTFFSAIANLTQEEEYSSVEVTIQQSSGSDRHLASSASPDSLQKASSFVEESTKSETSTGSSQSFDSPFKRRYSESFTDTPQNDRNKRTKFSFTDFFKGGALENRESQRKQRLLPNFGDQWKTLNFVPRLSLWRAHDGGKANILSKPHDLYTNVKSSLLGVAAKAKDRAASNIRHNIRRLEVPDIVYDADISTDTDSQQSNPESEQTGSGNAKERESYDWGDSEELRGPELSDSGPQNVVDESKIFISANAPVSFLNLSPASSSDSEYEHHVGKTTTCGHKTDTNAGLVVSGSIGSDDNKKEEKVEGSASLIGWMASGSSSVSGNPASSSQSSDSTSAGDVYSATRLPGKATTSGGPPSNNSNLRKSLDDIFSTASVENIAPTFGDFSRVDSRPEFTISNSSPSADTDSLSSYSDTDTESTISPSDDSDDEDDEEEKSAKLNKAFYSLSRRKLRSRPSRKGRQSRI</sequence>
<dbReference type="FunCoup" id="C5DF68">
    <property type="interactions" value="130"/>
</dbReference>
<protein>
    <submittedName>
        <fullName evidence="2">KLTH0D12650p</fullName>
    </submittedName>
</protein>
<feature type="region of interest" description="Disordered" evidence="1">
    <location>
        <begin position="1196"/>
        <end position="1303"/>
    </location>
</feature>
<feature type="compositionally biased region" description="Polar residues" evidence="1">
    <location>
        <begin position="955"/>
        <end position="964"/>
    </location>
</feature>
<feature type="compositionally biased region" description="Acidic residues" evidence="1">
    <location>
        <begin position="276"/>
        <end position="325"/>
    </location>
</feature>
<name>C5DF68_LACTC</name>
<feature type="compositionally biased region" description="Polar residues" evidence="1">
    <location>
        <begin position="971"/>
        <end position="981"/>
    </location>
</feature>
<keyword evidence="3" id="KW-1185">Reference proteome</keyword>
<dbReference type="RefSeq" id="XP_002553261.1">
    <property type="nucleotide sequence ID" value="XM_002553215.1"/>
</dbReference>
<feature type="compositionally biased region" description="Basic and acidic residues" evidence="1">
    <location>
        <begin position="1233"/>
        <end position="1242"/>
    </location>
</feature>
<feature type="compositionally biased region" description="Basic and acidic residues" evidence="1">
    <location>
        <begin position="759"/>
        <end position="769"/>
    </location>
</feature>
<feature type="region of interest" description="Disordered" evidence="1">
    <location>
        <begin position="759"/>
        <end position="789"/>
    </location>
</feature>
<feature type="compositionally biased region" description="Low complexity" evidence="1">
    <location>
        <begin position="982"/>
        <end position="1003"/>
    </location>
</feature>
<feature type="compositionally biased region" description="Polar residues" evidence="1">
    <location>
        <begin position="1128"/>
        <end position="1146"/>
    </location>
</feature>
<gene>
    <name evidence="2" type="ordered locus">KLTH0D12650g</name>
</gene>
<proteinExistence type="predicted"/>
<feature type="region of interest" description="Disordered" evidence="1">
    <location>
        <begin position="123"/>
        <end position="150"/>
    </location>
</feature>
<dbReference type="InParanoid" id="C5DF68"/>
<dbReference type="HOGENOM" id="CLU_254228_0_0_1"/>
<feature type="compositionally biased region" description="Acidic residues" evidence="1">
    <location>
        <begin position="1362"/>
        <end position="1372"/>
    </location>
</feature>
<feature type="region of interest" description="Disordered" evidence="1">
    <location>
        <begin position="474"/>
        <end position="519"/>
    </location>
</feature>
<feature type="region of interest" description="Disordered" evidence="1">
    <location>
        <begin position="1128"/>
        <end position="1174"/>
    </location>
</feature>
<feature type="compositionally biased region" description="Basic and acidic residues" evidence="1">
    <location>
        <begin position="1148"/>
        <end position="1166"/>
    </location>
</feature>
<dbReference type="GeneID" id="8295501"/>
<dbReference type="EMBL" id="CU928168">
    <property type="protein sequence ID" value="CAR22823.1"/>
    <property type="molecule type" value="Genomic_DNA"/>
</dbReference>
<accession>C5DF68</accession>
<feature type="compositionally biased region" description="Low complexity" evidence="1">
    <location>
        <begin position="1252"/>
        <end position="1275"/>
    </location>
</feature>
<feature type="region of interest" description="Disordered" evidence="1">
    <location>
        <begin position="173"/>
        <end position="428"/>
    </location>
</feature>
<feature type="compositionally biased region" description="Polar residues" evidence="1">
    <location>
        <begin position="1287"/>
        <end position="1301"/>
    </location>
</feature>
<feature type="compositionally biased region" description="Basic and acidic residues" evidence="1">
    <location>
        <begin position="135"/>
        <end position="144"/>
    </location>
</feature>
<feature type="compositionally biased region" description="Low complexity" evidence="1">
    <location>
        <begin position="1"/>
        <end position="11"/>
    </location>
</feature>